<organism evidence="3 4">
    <name type="scientific">Candidatus Nitrosocosmicus franklandianus</name>
    <dbReference type="NCBI Taxonomy" id="1798806"/>
    <lineage>
        <taxon>Archaea</taxon>
        <taxon>Nitrososphaerota</taxon>
        <taxon>Nitrososphaeria</taxon>
        <taxon>Nitrososphaerales</taxon>
        <taxon>Nitrososphaeraceae</taxon>
        <taxon>Candidatus Nitrosocosmicus</taxon>
    </lineage>
</organism>
<feature type="domain" description="Amidohydrolase-related" evidence="2">
    <location>
        <begin position="68"/>
        <end position="464"/>
    </location>
</feature>
<evidence type="ECO:0000313" key="4">
    <source>
        <dbReference type="Proteomes" id="UP000294299"/>
    </source>
</evidence>
<keyword evidence="4" id="KW-1185">Reference proteome</keyword>
<dbReference type="Gene3D" id="3.20.20.140">
    <property type="entry name" value="Metal-dependent hydrolases"/>
    <property type="match status" value="1"/>
</dbReference>
<dbReference type="SUPFAM" id="SSF51556">
    <property type="entry name" value="Metallo-dependent hydrolases"/>
    <property type="match status" value="1"/>
</dbReference>
<feature type="region of interest" description="Disordered" evidence="1">
    <location>
        <begin position="180"/>
        <end position="220"/>
    </location>
</feature>
<dbReference type="OrthoDB" id="42910at2157"/>
<dbReference type="NCBIfam" id="NF005552">
    <property type="entry name" value="PRK07213.1"/>
    <property type="match status" value="1"/>
</dbReference>
<dbReference type="InterPro" id="IPR032466">
    <property type="entry name" value="Metal_Hydrolase"/>
</dbReference>
<proteinExistence type="predicted"/>
<dbReference type="SUPFAM" id="SSF51338">
    <property type="entry name" value="Composite domain of metallo-dependent hydrolases"/>
    <property type="match status" value="1"/>
</dbReference>
<gene>
    <name evidence="3" type="ORF">NFRAN_1031</name>
</gene>
<keyword evidence="3" id="KW-0378">Hydrolase</keyword>
<name>A0A484I9C3_9ARCH</name>
<dbReference type="Gene3D" id="2.30.40.10">
    <property type="entry name" value="Urease, subunit C, domain 1"/>
    <property type="match status" value="1"/>
</dbReference>
<dbReference type="PANTHER" id="PTHR43794">
    <property type="entry name" value="AMINOHYDROLASE SSNA-RELATED"/>
    <property type="match status" value="1"/>
</dbReference>
<evidence type="ECO:0000256" key="1">
    <source>
        <dbReference type="SAM" id="MobiDB-lite"/>
    </source>
</evidence>
<feature type="compositionally biased region" description="Polar residues" evidence="1">
    <location>
        <begin position="180"/>
        <end position="202"/>
    </location>
</feature>
<accession>A0A484I9C3</accession>
<evidence type="ECO:0000313" key="3">
    <source>
        <dbReference type="EMBL" id="VFJ13353.1"/>
    </source>
</evidence>
<sequence>MKKTIIKNSQILYGEELEVIQKGAIIINEHGIIEKVVRKSKELEYDMLGSSSTATKTEISIIDAEGFVIIPGFINSHTHIGDSIGKDIAANLDLNKRIHPHYGIKKTILEKTPVNYLIQMMRNAALSMLYKGITTFVDFREGGLEGINLMQKATRDLPIKRIVLGRIDFNDKYYYKSTEGYRNSNNKQGNSTGNNKIPSFYQQKMHKNRIKNKENKKEEQERNIIDIGNKILEKCEGFGISGANEYTDLMLSLYRKIVHDINLKNLNTNRSRKSLLAIHAAEAQSTVEDSIKKYKKTEIKRTLQLLDPDIYIHVTNPTKSDLRLLHKRRKKIIVCPRANGILGVGLGPIKKMLELDFLLGIGTDNIMLNSPDMFKEMDFLIKSQRAIEKNTMFLKPKDILKMATVNGGKIFNLNTGCIKKGYLADLLFIDRYDLDLYPLFDLHMALVSRCTEKQVKAVMINGKLTSGSIPFD</sequence>
<protein>
    <submittedName>
        <fullName evidence="3">Amidohydrolase</fullName>
    </submittedName>
</protein>
<dbReference type="EMBL" id="LR216287">
    <property type="protein sequence ID" value="VFJ13353.1"/>
    <property type="molecule type" value="Genomic_DNA"/>
</dbReference>
<dbReference type="InterPro" id="IPR050287">
    <property type="entry name" value="MTA/SAH_deaminase"/>
</dbReference>
<evidence type="ECO:0000259" key="2">
    <source>
        <dbReference type="Pfam" id="PF01979"/>
    </source>
</evidence>
<dbReference type="Pfam" id="PF01979">
    <property type="entry name" value="Amidohydro_1"/>
    <property type="match status" value="1"/>
</dbReference>
<dbReference type="InterPro" id="IPR011059">
    <property type="entry name" value="Metal-dep_hydrolase_composite"/>
</dbReference>
<dbReference type="KEGG" id="nfn:NFRAN_1031"/>
<dbReference type="Proteomes" id="UP000294299">
    <property type="component" value="Chromosome NFRAN"/>
</dbReference>
<reference evidence="3 4" key="1">
    <citation type="submission" date="2019-02" db="EMBL/GenBank/DDBJ databases">
        <authorList>
            <person name="Lehtovirta-Morley E L."/>
        </authorList>
    </citation>
    <scope>NUCLEOTIDE SEQUENCE [LARGE SCALE GENOMIC DNA]</scope>
    <source>
        <strain evidence="3">NFRAN1</strain>
    </source>
</reference>
<dbReference type="InterPro" id="IPR006680">
    <property type="entry name" value="Amidohydro-rel"/>
</dbReference>
<dbReference type="PANTHER" id="PTHR43794:SF5">
    <property type="entry name" value="CHLOROHYDROLASE FAMILY PROTEIN"/>
    <property type="match status" value="1"/>
</dbReference>
<dbReference type="GeneID" id="39420475"/>
<feature type="compositionally biased region" description="Basic and acidic residues" evidence="1">
    <location>
        <begin position="211"/>
        <end position="220"/>
    </location>
</feature>
<dbReference type="GO" id="GO:0016810">
    <property type="term" value="F:hydrolase activity, acting on carbon-nitrogen (but not peptide) bonds"/>
    <property type="evidence" value="ECO:0007669"/>
    <property type="project" value="InterPro"/>
</dbReference>
<dbReference type="RefSeq" id="WP_172602112.1">
    <property type="nucleotide sequence ID" value="NZ_LR216287.1"/>
</dbReference>
<dbReference type="AlphaFoldDB" id="A0A484I9C3"/>